<dbReference type="GO" id="GO:0005829">
    <property type="term" value="C:cytosol"/>
    <property type="evidence" value="ECO:0007669"/>
    <property type="project" value="EnsemblFungi"/>
</dbReference>
<evidence type="ECO:0000256" key="7">
    <source>
        <dbReference type="ARBA" id="ARBA00022679"/>
    </source>
</evidence>
<proteinExistence type="inferred from homology"/>
<evidence type="ECO:0000256" key="6">
    <source>
        <dbReference type="ARBA" id="ARBA00022490"/>
    </source>
</evidence>
<evidence type="ECO:0000256" key="4">
    <source>
        <dbReference type="ARBA" id="ARBA00012923"/>
    </source>
</evidence>
<feature type="domain" description="Glycylpeptide N-tetradecanoyltransferase C-terminal" evidence="12">
    <location>
        <begin position="293"/>
        <end position="514"/>
    </location>
</feature>
<sequence>MENNQSNNKTSKETPCYKEQCAIQKKKKCKNFQYLWNTDNKSFGTSNEQNLSNSSAKLQENCHRDAEELTTPKKMLKQIKVSELLSELSLKPTKKKMDDYKFWNTQPVSSFDEKITKEGPIDDSKDLEKVNKEPYMLLKEFEWTTLDLDDRKELTELYQLLTNNYVEDDDSMFRFDYSTSFLTWAMKPPGFYKNWHVGVRVSASQKLVAFISGIPISLRIRDHIINCSEINFLCIHKKLRSKRLAPILIKEITRRCNLLGIWQAIYTAGIILPSPISSCQYYHRSLNWQKLYNIGFSPLPRDSTITRQIQKFKLPQDTSTPGLRPATIDDLEQISKLLKSFLKKFDLSQMFSDDEIKHWLIPSKEENEDGKTLFSYVVEDPSTGKITDFFSFYSLPSSIISNTKYKTLNAAYLFYYALECGVKKNMNQIEFKTYVDRLNLLMKDCLIIAKNFNFDVFNALTLMDNPFFLENQKFGPGDGKLNYYLFNYRAKYINSGITETGELDVKNGSSIGIVML</sequence>
<dbReference type="HOGENOM" id="CLU_022882_2_0_1"/>
<dbReference type="VEuPathDB" id="FungiDB:PNEG_03106"/>
<dbReference type="PANTHER" id="PTHR11377:SF5">
    <property type="entry name" value="GLYCYLPEPTIDE N-TETRADECANOYLTRANSFERASE"/>
    <property type="match status" value="1"/>
</dbReference>
<evidence type="ECO:0000256" key="3">
    <source>
        <dbReference type="ARBA" id="ARBA00011245"/>
    </source>
</evidence>
<evidence type="ECO:0000256" key="2">
    <source>
        <dbReference type="ARBA" id="ARBA00009469"/>
    </source>
</evidence>
<evidence type="ECO:0000259" key="12">
    <source>
        <dbReference type="Pfam" id="PF02799"/>
    </source>
</evidence>
<dbReference type="RefSeq" id="XP_007875162.1">
    <property type="nucleotide sequence ID" value="XM_007876971.1"/>
</dbReference>
<comment type="subcellular location">
    <subcellularLocation>
        <location evidence="1">Cytoplasm</location>
    </subcellularLocation>
</comment>
<dbReference type="EC" id="2.3.1.97" evidence="4 9"/>
<evidence type="ECO:0000256" key="8">
    <source>
        <dbReference type="ARBA" id="ARBA00023315"/>
    </source>
</evidence>
<evidence type="ECO:0000313" key="13">
    <source>
        <dbReference type="EMBL" id="EMR08630.1"/>
    </source>
</evidence>
<dbReference type="GeneID" id="19896793"/>
<dbReference type="PROSITE" id="PS00976">
    <property type="entry name" value="NMT_2"/>
    <property type="match status" value="1"/>
</dbReference>
<evidence type="ECO:0000259" key="11">
    <source>
        <dbReference type="Pfam" id="PF01233"/>
    </source>
</evidence>
<gene>
    <name evidence="13" type="ORF">PNEG_03106</name>
</gene>
<comment type="caution">
    <text evidence="13">The sequence shown here is derived from an EMBL/GenBank/DDBJ whole genome shotgun (WGS) entry which is preliminary data.</text>
</comment>
<comment type="catalytic activity">
    <reaction evidence="9">
        <text>N-terminal glycyl-[protein] + tetradecanoyl-CoA = N-tetradecanoylglycyl-[protein] + CoA + H(+)</text>
        <dbReference type="Rhea" id="RHEA:15521"/>
        <dbReference type="Rhea" id="RHEA-COMP:12666"/>
        <dbReference type="Rhea" id="RHEA-COMP:12667"/>
        <dbReference type="ChEBI" id="CHEBI:15378"/>
        <dbReference type="ChEBI" id="CHEBI:57287"/>
        <dbReference type="ChEBI" id="CHEBI:57385"/>
        <dbReference type="ChEBI" id="CHEBI:64723"/>
        <dbReference type="ChEBI" id="CHEBI:133050"/>
        <dbReference type="EC" id="2.3.1.97"/>
    </reaction>
</comment>
<dbReference type="Gene3D" id="3.40.630.30">
    <property type="match status" value="2"/>
</dbReference>
<dbReference type="OMA" id="GWKRDWH"/>
<protein>
    <recommendedName>
        <fullName evidence="5 9">Glycylpeptide N-tetradecanoyltransferase</fullName>
        <ecNumber evidence="4 9">2.3.1.97</ecNumber>
    </recommendedName>
</protein>
<evidence type="ECO:0000313" key="14">
    <source>
        <dbReference type="Proteomes" id="UP000011958"/>
    </source>
</evidence>
<comment type="similarity">
    <text evidence="2 10">Belongs to the NMT family.</text>
</comment>
<evidence type="ECO:0000256" key="10">
    <source>
        <dbReference type="RuleBase" id="RU004178"/>
    </source>
</evidence>
<dbReference type="PANTHER" id="PTHR11377">
    <property type="entry name" value="N-MYRISTOYL TRANSFERASE"/>
    <property type="match status" value="1"/>
</dbReference>
<dbReference type="InterPro" id="IPR022678">
    <property type="entry name" value="NMT_CS"/>
</dbReference>
<dbReference type="AlphaFoldDB" id="M7P437"/>
<dbReference type="OrthoDB" id="60315at2759"/>
<dbReference type="EMBL" id="AFWA02000015">
    <property type="protein sequence ID" value="EMR08630.1"/>
    <property type="molecule type" value="Genomic_DNA"/>
</dbReference>
<dbReference type="InterPro" id="IPR022677">
    <property type="entry name" value="NMT_C"/>
</dbReference>
<keyword evidence="7 9" id="KW-0808">Transferase</keyword>
<keyword evidence="14" id="KW-1185">Reference proteome</keyword>
<dbReference type="Proteomes" id="UP000011958">
    <property type="component" value="Unassembled WGS sequence"/>
</dbReference>
<comment type="subunit">
    <text evidence="3">Monomer.</text>
</comment>
<dbReference type="FunFam" id="3.40.630.30:FF:000042">
    <property type="entry name" value="Glycylpeptide N-tetradecanoyltransferase"/>
    <property type="match status" value="1"/>
</dbReference>
<dbReference type="FunFam" id="3.40.630.30:FF:000056">
    <property type="entry name" value="Glycylpeptide N-tetradecanoyltransferase"/>
    <property type="match status" value="1"/>
</dbReference>
<name>M7P437_PNEMU</name>
<dbReference type="InterPro" id="IPR000903">
    <property type="entry name" value="NMT"/>
</dbReference>
<reference evidence="14" key="1">
    <citation type="journal article" date="2016" name="Nat. Commun.">
        <title>Genome analysis of three Pneumocystis species reveals adaptation mechanisms to life exclusively in mammalian hosts.</title>
        <authorList>
            <person name="Ma L."/>
            <person name="Chen Z."/>
            <person name="Huang D.W."/>
            <person name="Kutty G."/>
            <person name="Ishihara M."/>
            <person name="Wang H."/>
            <person name="Abouelleil A."/>
            <person name="Bishop L."/>
            <person name="Davey E."/>
            <person name="Deng R."/>
            <person name="Deng X."/>
            <person name="Fan L."/>
            <person name="Fantoni G."/>
            <person name="Fitzgerald M."/>
            <person name="Gogineni E."/>
            <person name="Goldberg J.M."/>
            <person name="Handley G."/>
            <person name="Hu X."/>
            <person name="Huber C."/>
            <person name="Jiao X."/>
            <person name="Jones K."/>
            <person name="Levin J.Z."/>
            <person name="Liu Y."/>
            <person name="Macdonald P."/>
            <person name="Melnikov A."/>
            <person name="Raley C."/>
            <person name="Sassi M."/>
            <person name="Sherman B.T."/>
            <person name="Song X."/>
            <person name="Sykes S."/>
            <person name="Tran B."/>
            <person name="Walsh L."/>
            <person name="Xia Y."/>
            <person name="Yang J."/>
            <person name="Young S."/>
            <person name="Zeng Q."/>
            <person name="Zheng X."/>
            <person name="Stephens R."/>
            <person name="Nusbaum C."/>
            <person name="Birren B.W."/>
            <person name="Azadi P."/>
            <person name="Lempicki R.A."/>
            <person name="Cuomo C.A."/>
            <person name="Kovacs J.A."/>
        </authorList>
    </citation>
    <scope>NUCLEOTIDE SEQUENCE [LARGE SCALE GENOMIC DNA]</scope>
    <source>
        <strain evidence="14">B123</strain>
    </source>
</reference>
<dbReference type="Pfam" id="PF01233">
    <property type="entry name" value="NMT"/>
    <property type="match status" value="1"/>
</dbReference>
<evidence type="ECO:0000256" key="9">
    <source>
        <dbReference type="RuleBase" id="RU000586"/>
    </source>
</evidence>
<feature type="domain" description="Glycylpeptide N-tetradecanoyltransferase N-terminal" evidence="11">
    <location>
        <begin position="120"/>
        <end position="279"/>
    </location>
</feature>
<dbReference type="Pfam" id="PF02799">
    <property type="entry name" value="NMT_C"/>
    <property type="match status" value="1"/>
</dbReference>
<dbReference type="SUPFAM" id="SSF55729">
    <property type="entry name" value="Acyl-CoA N-acyltransferases (Nat)"/>
    <property type="match status" value="2"/>
</dbReference>
<dbReference type="InterPro" id="IPR016181">
    <property type="entry name" value="Acyl_CoA_acyltransferase"/>
</dbReference>
<dbReference type="InterPro" id="IPR022676">
    <property type="entry name" value="NMT_N"/>
</dbReference>
<dbReference type="GO" id="GO:0004379">
    <property type="term" value="F:glycylpeptide N-tetradecanoyltransferase activity"/>
    <property type="evidence" value="ECO:0007669"/>
    <property type="project" value="UniProtKB-EC"/>
</dbReference>
<dbReference type="PIRSF" id="PIRSF015892">
    <property type="entry name" value="N-myristl_transf"/>
    <property type="match status" value="1"/>
</dbReference>
<accession>M7P437</accession>
<comment type="function">
    <text evidence="9">Adds a myristoyl group to the N-terminal glycine residue of certain cellular proteins.</text>
</comment>
<dbReference type="PROSITE" id="PS00975">
    <property type="entry name" value="NMT_1"/>
    <property type="match status" value="1"/>
</dbReference>
<dbReference type="STRING" id="1069680.M7P437"/>
<evidence type="ECO:0000256" key="1">
    <source>
        <dbReference type="ARBA" id="ARBA00004496"/>
    </source>
</evidence>
<keyword evidence="6" id="KW-0963">Cytoplasm</keyword>
<dbReference type="eggNOG" id="KOG2779">
    <property type="taxonomic scope" value="Eukaryota"/>
</dbReference>
<organism evidence="13 14">
    <name type="scientific">Pneumocystis murina (strain B123)</name>
    <name type="common">Mouse pneumocystis pneumonia agent</name>
    <name type="synonym">Pneumocystis carinii f. sp. muris</name>
    <dbReference type="NCBI Taxonomy" id="1069680"/>
    <lineage>
        <taxon>Eukaryota</taxon>
        <taxon>Fungi</taxon>
        <taxon>Dikarya</taxon>
        <taxon>Ascomycota</taxon>
        <taxon>Taphrinomycotina</taxon>
        <taxon>Pneumocystomycetes</taxon>
        <taxon>Pneumocystaceae</taxon>
        <taxon>Pneumocystis</taxon>
    </lineage>
</organism>
<keyword evidence="8 9" id="KW-0012">Acyltransferase</keyword>
<evidence type="ECO:0000256" key="5">
    <source>
        <dbReference type="ARBA" id="ARBA00022240"/>
    </source>
</evidence>